<reference evidence="3" key="1">
    <citation type="submission" date="2021-06" db="EMBL/GenBank/DDBJ databases">
        <title>Comparative genomics, transcriptomics and evolutionary studies reveal genomic signatures of adaptation to plant cell wall in hemibiotrophic fungi.</title>
        <authorList>
            <consortium name="DOE Joint Genome Institute"/>
            <person name="Baroncelli R."/>
            <person name="Diaz J.F."/>
            <person name="Benocci T."/>
            <person name="Peng M."/>
            <person name="Battaglia E."/>
            <person name="Haridas S."/>
            <person name="Andreopoulos W."/>
            <person name="Labutti K."/>
            <person name="Pangilinan J."/>
            <person name="Floch G.L."/>
            <person name="Makela M.R."/>
            <person name="Henrissat B."/>
            <person name="Grigoriev I.V."/>
            <person name="Crouch J.A."/>
            <person name="De Vries R.P."/>
            <person name="Sukno S.A."/>
            <person name="Thon M.R."/>
        </authorList>
    </citation>
    <scope>NUCLEOTIDE SEQUENCE</scope>
    <source>
        <strain evidence="3">MAFF235873</strain>
    </source>
</reference>
<keyword evidence="2" id="KW-0732">Signal</keyword>
<feature type="transmembrane region" description="Helical" evidence="1">
    <location>
        <begin position="171"/>
        <end position="196"/>
    </location>
</feature>
<gene>
    <name evidence="3" type="ORF">LX32DRAFT_607828</name>
</gene>
<dbReference type="AlphaFoldDB" id="A0AAD9MA23"/>
<keyword evidence="4" id="KW-1185">Reference proteome</keyword>
<dbReference type="EMBL" id="MU842812">
    <property type="protein sequence ID" value="KAK2034723.1"/>
    <property type="molecule type" value="Genomic_DNA"/>
</dbReference>
<protein>
    <submittedName>
        <fullName evidence="3">Uncharacterized protein</fullName>
    </submittedName>
</protein>
<name>A0AAD9MA23_9PEZI</name>
<evidence type="ECO:0000313" key="3">
    <source>
        <dbReference type="EMBL" id="KAK2034723.1"/>
    </source>
</evidence>
<sequence>MKYLNLGLVALSSLFASTYAAPATGVNGLVSDAKLPALNAEVPATPDVPVLSGLPVPPVSDVVDKVNKRAQIVHTKVQYTYVEVRKHCSAINSTVDNTTGGQVQQKKADIIKLVKSEVTIIVSLINTLVTEVVDLLGETTEIVGDEKDQIISSVLELVFEILYTLKNVINVLGITIFELLGPLVFVLLSVVFNLLTTLNTVVEGLLQFVLSTLGGVVNLLLEVLSGLLPTVLGLAGGILDKLNIGGLICNLL</sequence>
<comment type="caution">
    <text evidence="3">The sequence shown here is derived from an EMBL/GenBank/DDBJ whole genome shotgun (WGS) entry which is preliminary data.</text>
</comment>
<evidence type="ECO:0000256" key="1">
    <source>
        <dbReference type="SAM" id="Phobius"/>
    </source>
</evidence>
<feature type="signal peptide" evidence="2">
    <location>
        <begin position="1"/>
        <end position="20"/>
    </location>
</feature>
<keyword evidence="1" id="KW-1133">Transmembrane helix</keyword>
<proteinExistence type="predicted"/>
<feature type="chain" id="PRO_5042056761" evidence="2">
    <location>
        <begin position="21"/>
        <end position="252"/>
    </location>
</feature>
<organism evidence="3 4">
    <name type="scientific">Colletotrichum zoysiae</name>
    <dbReference type="NCBI Taxonomy" id="1216348"/>
    <lineage>
        <taxon>Eukaryota</taxon>
        <taxon>Fungi</taxon>
        <taxon>Dikarya</taxon>
        <taxon>Ascomycota</taxon>
        <taxon>Pezizomycotina</taxon>
        <taxon>Sordariomycetes</taxon>
        <taxon>Hypocreomycetidae</taxon>
        <taxon>Glomerellales</taxon>
        <taxon>Glomerellaceae</taxon>
        <taxon>Colletotrichum</taxon>
        <taxon>Colletotrichum graminicola species complex</taxon>
    </lineage>
</organism>
<evidence type="ECO:0000313" key="4">
    <source>
        <dbReference type="Proteomes" id="UP001232148"/>
    </source>
</evidence>
<keyword evidence="1" id="KW-0812">Transmembrane</keyword>
<evidence type="ECO:0000256" key="2">
    <source>
        <dbReference type="SAM" id="SignalP"/>
    </source>
</evidence>
<keyword evidence="1" id="KW-0472">Membrane</keyword>
<feature type="transmembrane region" description="Helical" evidence="1">
    <location>
        <begin position="208"/>
        <end position="232"/>
    </location>
</feature>
<accession>A0AAD9MA23</accession>
<dbReference type="Proteomes" id="UP001232148">
    <property type="component" value="Unassembled WGS sequence"/>
</dbReference>